<evidence type="ECO:0000313" key="3">
    <source>
        <dbReference type="Proteomes" id="UP000285326"/>
    </source>
</evidence>
<dbReference type="EMBL" id="MCBS01023598">
    <property type="protein sequence ID" value="RKF75117.1"/>
    <property type="molecule type" value="Genomic_DNA"/>
</dbReference>
<comment type="caution">
    <text evidence="2">The sequence shown here is derived from an EMBL/GenBank/DDBJ whole genome shotgun (WGS) entry which is preliminary data.</text>
</comment>
<sequence length="67" mass="7730">MANFLNTCMYWYTLMGQVLAYKTCVISEGNAIAIMLYSSRPCVFNQVEELKLKLQQIEGGFQNRNEN</sequence>
<keyword evidence="1" id="KW-0732">Signal</keyword>
<protein>
    <submittedName>
        <fullName evidence="2">Uncharacterized protein</fullName>
    </submittedName>
</protein>
<organism evidence="2 3">
    <name type="scientific">Golovinomyces cichoracearum</name>
    <dbReference type="NCBI Taxonomy" id="62708"/>
    <lineage>
        <taxon>Eukaryota</taxon>
        <taxon>Fungi</taxon>
        <taxon>Dikarya</taxon>
        <taxon>Ascomycota</taxon>
        <taxon>Pezizomycotina</taxon>
        <taxon>Leotiomycetes</taxon>
        <taxon>Erysiphales</taxon>
        <taxon>Erysiphaceae</taxon>
        <taxon>Golovinomyces</taxon>
    </lineage>
</organism>
<gene>
    <name evidence="2" type="ORF">GcM1_c13315o25</name>
</gene>
<evidence type="ECO:0000313" key="2">
    <source>
        <dbReference type="EMBL" id="RKF75117.1"/>
    </source>
</evidence>
<proteinExistence type="predicted"/>
<feature type="signal peptide" evidence="1">
    <location>
        <begin position="1"/>
        <end position="20"/>
    </location>
</feature>
<dbReference type="Proteomes" id="UP000285326">
    <property type="component" value="Unassembled WGS sequence"/>
</dbReference>
<evidence type="ECO:0000256" key="1">
    <source>
        <dbReference type="SAM" id="SignalP"/>
    </source>
</evidence>
<feature type="chain" id="PRO_5019283503" evidence="1">
    <location>
        <begin position="21"/>
        <end position="67"/>
    </location>
</feature>
<accession>A0A420IKQ7</accession>
<reference evidence="2 3" key="1">
    <citation type="journal article" date="2018" name="BMC Genomics">
        <title>Comparative genome analyses reveal sequence features reflecting distinct modes of host-adaptation between dicot and monocot powdery mildew.</title>
        <authorList>
            <person name="Wu Y."/>
            <person name="Ma X."/>
            <person name="Pan Z."/>
            <person name="Kale S.D."/>
            <person name="Song Y."/>
            <person name="King H."/>
            <person name="Zhang Q."/>
            <person name="Presley C."/>
            <person name="Deng X."/>
            <person name="Wei C.I."/>
            <person name="Xiao S."/>
        </authorList>
    </citation>
    <scope>NUCLEOTIDE SEQUENCE [LARGE SCALE GENOMIC DNA]</scope>
    <source>
        <strain evidence="2">UMSG1</strain>
    </source>
</reference>
<dbReference type="AlphaFoldDB" id="A0A420IKQ7"/>
<name>A0A420IKQ7_9PEZI</name>